<sequence>MHMKSCYSERPEMIQKLDDNSYAFNYNIKEVKKDDNTYYECEQVIINESNINDDSIIRDVLLNNWDVNQQLKMVNDYFAYKLGLNKDEMCKTRYENFLDFRSKLKTSVTKSII</sequence>
<name>A0A8S5P935_9CAUD</name>
<evidence type="ECO:0000313" key="1">
    <source>
        <dbReference type="EMBL" id="DAE03176.1"/>
    </source>
</evidence>
<dbReference type="EMBL" id="BK015359">
    <property type="protein sequence ID" value="DAE03176.1"/>
    <property type="molecule type" value="Genomic_DNA"/>
</dbReference>
<proteinExistence type="predicted"/>
<accession>A0A8S5P935</accession>
<protein>
    <submittedName>
        <fullName evidence="1">Uncharacterized protein</fullName>
    </submittedName>
</protein>
<organism evidence="1">
    <name type="scientific">Podoviridae sp. ctU7u6</name>
    <dbReference type="NCBI Taxonomy" id="2825252"/>
    <lineage>
        <taxon>Viruses</taxon>
        <taxon>Duplodnaviria</taxon>
        <taxon>Heunggongvirae</taxon>
        <taxon>Uroviricota</taxon>
        <taxon>Caudoviricetes</taxon>
    </lineage>
</organism>
<reference evidence="1" key="1">
    <citation type="journal article" date="2021" name="Proc. Natl. Acad. Sci. U.S.A.">
        <title>A Catalog of Tens of Thousands of Viruses from Human Metagenomes Reveals Hidden Associations with Chronic Diseases.</title>
        <authorList>
            <person name="Tisza M.J."/>
            <person name="Buck C.B."/>
        </authorList>
    </citation>
    <scope>NUCLEOTIDE SEQUENCE</scope>
    <source>
        <strain evidence="1">CtU7u6</strain>
    </source>
</reference>